<reference evidence="1" key="2">
    <citation type="journal article" date="2015" name="Data Brief">
        <title>Shoot transcriptome of the giant reed, Arundo donax.</title>
        <authorList>
            <person name="Barrero R.A."/>
            <person name="Guerrero F.D."/>
            <person name="Moolhuijzen P."/>
            <person name="Goolsby J.A."/>
            <person name="Tidwell J."/>
            <person name="Bellgard S.E."/>
            <person name="Bellgard M.I."/>
        </authorList>
    </citation>
    <scope>NUCLEOTIDE SEQUENCE</scope>
    <source>
        <tissue evidence="1">Shoot tissue taken approximately 20 cm above the soil surface</tissue>
    </source>
</reference>
<name>A0A0A9CRM4_ARUDO</name>
<dbReference type="EMBL" id="GBRH01220817">
    <property type="protein sequence ID" value="JAD77078.1"/>
    <property type="molecule type" value="Transcribed_RNA"/>
</dbReference>
<protein>
    <submittedName>
        <fullName evidence="1">Uncharacterized protein</fullName>
    </submittedName>
</protein>
<accession>A0A0A9CRM4</accession>
<reference evidence="1" key="1">
    <citation type="submission" date="2014-09" db="EMBL/GenBank/DDBJ databases">
        <authorList>
            <person name="Magalhaes I.L.F."/>
            <person name="Oliveira U."/>
            <person name="Santos F.R."/>
            <person name="Vidigal T.H.D.A."/>
            <person name="Brescovit A.D."/>
            <person name="Santos A.J."/>
        </authorList>
    </citation>
    <scope>NUCLEOTIDE SEQUENCE</scope>
    <source>
        <tissue evidence="1">Shoot tissue taken approximately 20 cm above the soil surface</tissue>
    </source>
</reference>
<dbReference type="AlphaFoldDB" id="A0A0A9CRM4"/>
<organism evidence="1">
    <name type="scientific">Arundo donax</name>
    <name type="common">Giant reed</name>
    <name type="synonym">Donax arundinaceus</name>
    <dbReference type="NCBI Taxonomy" id="35708"/>
    <lineage>
        <taxon>Eukaryota</taxon>
        <taxon>Viridiplantae</taxon>
        <taxon>Streptophyta</taxon>
        <taxon>Embryophyta</taxon>
        <taxon>Tracheophyta</taxon>
        <taxon>Spermatophyta</taxon>
        <taxon>Magnoliopsida</taxon>
        <taxon>Liliopsida</taxon>
        <taxon>Poales</taxon>
        <taxon>Poaceae</taxon>
        <taxon>PACMAD clade</taxon>
        <taxon>Arundinoideae</taxon>
        <taxon>Arundineae</taxon>
        <taxon>Arundo</taxon>
    </lineage>
</organism>
<proteinExistence type="predicted"/>
<evidence type="ECO:0000313" key="1">
    <source>
        <dbReference type="EMBL" id="JAD77078.1"/>
    </source>
</evidence>
<sequence>MSTRALRSSCVSSVKKGNWICSLSPSSAPVAAASSSSCARRRWSTWQPGLELDLERAEPVASLHLPLAVHHNGLPRLWTRARTAEVLVGMAMA</sequence>